<dbReference type="InterPro" id="IPR045666">
    <property type="entry name" value="OpdA_N"/>
</dbReference>
<dbReference type="CDD" id="cd06456">
    <property type="entry name" value="M3A_DCP"/>
    <property type="match status" value="1"/>
</dbReference>
<evidence type="ECO:0000256" key="6">
    <source>
        <dbReference type="ARBA" id="ARBA00023049"/>
    </source>
</evidence>
<comment type="similarity">
    <text evidence="1 9">Belongs to the peptidase M3 family.</text>
</comment>
<comment type="catalytic activity">
    <reaction evidence="7">
        <text>Hydrolysis of oligopeptides, with broad specificity. Gly or Ala commonly occur as P1 or P1' residues, but more distant residues are also important, as is shown by the fact that Z-Gly-Pro-Gly-|-Gly-Pro-Ala is cleaved, but not Z-(Gly)(5).</text>
        <dbReference type="EC" id="3.4.24.70"/>
    </reaction>
</comment>
<keyword evidence="13" id="KW-1185">Reference proteome</keyword>
<keyword evidence="5 9" id="KW-0862">Zinc</keyword>
<gene>
    <name evidence="12" type="ORF">CATMQ487_38990</name>
</gene>
<evidence type="ECO:0000259" key="11">
    <source>
        <dbReference type="Pfam" id="PF19310"/>
    </source>
</evidence>
<name>A0ABN6PP15_9BURK</name>
<evidence type="ECO:0000256" key="9">
    <source>
        <dbReference type="RuleBase" id="RU003435"/>
    </source>
</evidence>
<feature type="domain" description="Oligopeptidase A N-terminal" evidence="11">
    <location>
        <begin position="44"/>
        <end position="165"/>
    </location>
</feature>
<comment type="cofactor">
    <cofactor evidence="9">
        <name>Zn(2+)</name>
        <dbReference type="ChEBI" id="CHEBI:29105"/>
    </cofactor>
    <text evidence="9">Binds 1 zinc ion.</text>
</comment>
<dbReference type="RefSeq" id="WP_251970165.1">
    <property type="nucleotide sequence ID" value="NZ_AP025730.1"/>
</dbReference>
<feature type="domain" description="Peptidase M3A/M3B catalytic" evidence="10">
    <location>
        <begin position="231"/>
        <end position="688"/>
    </location>
</feature>
<keyword evidence="4 9" id="KW-0378">Hydrolase</keyword>
<sequence length="691" mass="77175">MKSPALNTPSSLLARPQANPLLAATDLPAFDAIQPEHVTPAISALLAAANAALEAAVSEATPADYDALSRTLSVATERLGRAWGAVSHLKSVKDTPELRAAYNENLPAVTEFYTRQGADERLYAKYKTIAASPAAATLKPARRQALAHWLRDFVLSGAELQGEDKVRYAQIQEELARLSQQFSEHVLDATDGFAYIAQADELAGVPADVLSATQTEGGHKLTLHMPVYLPVMQYAENRALRERLYTAYVTRACEAGPSERDNSALMADILRLRQEEAKLLGHAHYAEVSLVPKMASDAAEVLHFLRDLATRARPYAERDLAELREFAAKELGLVDLQAWDVPYASEKLKEARYAFSDLELKQYFTEPKVLDGLFRIIETLFDVRIRPEKAAVWHESVRFFRIERPCPQPDGVPTVVGRFYLDPYARPGKRPGAWMDDVRSRWQRPDTNRLQTPVAHLVCNFSAPVDGRPALLTHDEVQTLFHEFGHGLHHMLTQVDELGVSGISGVEWDAVELPSQFMENFCWEWEVLRHMTAHVDTAAALPRGLFDKMIAAKNFQSGLMTLRQVEFALFDMRLHSEPGSEARVQQVIDEVRREVAVLVPPAFNRFQHTFSHIFAGGYAAGYYSYKWAEVLSADAWSAFEEEGVLNPETGLRYRQCILEAGGARDAIDNFKAFRGRAPTIDALLRHQGMAD</sequence>
<evidence type="ECO:0000313" key="12">
    <source>
        <dbReference type="EMBL" id="BDI06929.1"/>
    </source>
</evidence>
<evidence type="ECO:0000256" key="3">
    <source>
        <dbReference type="ARBA" id="ARBA00022723"/>
    </source>
</evidence>
<evidence type="ECO:0000256" key="1">
    <source>
        <dbReference type="ARBA" id="ARBA00006040"/>
    </source>
</evidence>
<dbReference type="EMBL" id="AP025730">
    <property type="protein sequence ID" value="BDI06929.1"/>
    <property type="molecule type" value="Genomic_DNA"/>
</dbReference>
<dbReference type="Proteomes" id="UP001057498">
    <property type="component" value="Chromosome"/>
</dbReference>
<dbReference type="InterPro" id="IPR024077">
    <property type="entry name" value="Neurolysin/TOP_dom2"/>
</dbReference>
<dbReference type="EC" id="3.4.24.70" evidence="8"/>
<dbReference type="Gene3D" id="3.40.390.10">
    <property type="entry name" value="Collagenase (Catalytic Domain)"/>
    <property type="match status" value="1"/>
</dbReference>
<keyword evidence="3 9" id="KW-0479">Metal-binding</keyword>
<protein>
    <recommendedName>
        <fullName evidence="8">oligopeptidase A</fullName>
        <ecNumber evidence="8">3.4.24.70</ecNumber>
    </recommendedName>
</protein>
<dbReference type="Gene3D" id="1.10.1370.10">
    <property type="entry name" value="Neurolysin, domain 3"/>
    <property type="match status" value="1"/>
</dbReference>
<keyword evidence="6 9" id="KW-0482">Metalloprotease</keyword>
<evidence type="ECO:0000256" key="5">
    <source>
        <dbReference type="ARBA" id="ARBA00022833"/>
    </source>
</evidence>
<dbReference type="Pfam" id="PF19310">
    <property type="entry name" value="TOP_N"/>
    <property type="match status" value="1"/>
</dbReference>
<dbReference type="InterPro" id="IPR024079">
    <property type="entry name" value="MetalloPept_cat_dom_sf"/>
</dbReference>
<reference evidence="12" key="1">
    <citation type="submission" date="2022-04" db="EMBL/GenBank/DDBJ databases">
        <title>Whole genome sequence of Sphaerotilus sp. FB-5.</title>
        <authorList>
            <person name="Takeda M."/>
            <person name="Narihara S."/>
            <person name="Akimoto M."/>
            <person name="Akimoto R."/>
            <person name="Nishiyashiki S."/>
            <person name="Murakami T."/>
        </authorList>
    </citation>
    <scope>NUCLEOTIDE SEQUENCE</scope>
    <source>
        <strain evidence="12">FB-5</strain>
    </source>
</reference>
<evidence type="ECO:0000256" key="2">
    <source>
        <dbReference type="ARBA" id="ARBA00022670"/>
    </source>
</evidence>
<dbReference type="Pfam" id="PF01432">
    <property type="entry name" value="Peptidase_M3"/>
    <property type="match status" value="1"/>
</dbReference>
<dbReference type="PANTHER" id="PTHR11804">
    <property type="entry name" value="PROTEASE M3 THIMET OLIGOPEPTIDASE-RELATED"/>
    <property type="match status" value="1"/>
</dbReference>
<evidence type="ECO:0000259" key="10">
    <source>
        <dbReference type="Pfam" id="PF01432"/>
    </source>
</evidence>
<dbReference type="InterPro" id="IPR045090">
    <property type="entry name" value="Pept_M3A_M3B"/>
</dbReference>
<dbReference type="SUPFAM" id="SSF55486">
    <property type="entry name" value="Metalloproteases ('zincins'), catalytic domain"/>
    <property type="match status" value="1"/>
</dbReference>
<evidence type="ECO:0000256" key="8">
    <source>
        <dbReference type="ARBA" id="ARBA00026100"/>
    </source>
</evidence>
<dbReference type="InterPro" id="IPR001567">
    <property type="entry name" value="Pept_M3A_M3B_dom"/>
</dbReference>
<dbReference type="PANTHER" id="PTHR11804:SF84">
    <property type="entry name" value="SACCHAROLYSIN"/>
    <property type="match status" value="1"/>
</dbReference>
<organism evidence="12 13">
    <name type="scientific">Sphaerotilus microaerophilus</name>
    <dbReference type="NCBI Taxonomy" id="2914710"/>
    <lineage>
        <taxon>Bacteria</taxon>
        <taxon>Pseudomonadati</taxon>
        <taxon>Pseudomonadota</taxon>
        <taxon>Betaproteobacteria</taxon>
        <taxon>Burkholderiales</taxon>
        <taxon>Sphaerotilaceae</taxon>
        <taxon>Sphaerotilus</taxon>
    </lineage>
</organism>
<keyword evidence="2 9" id="KW-0645">Protease</keyword>
<evidence type="ECO:0000256" key="4">
    <source>
        <dbReference type="ARBA" id="ARBA00022801"/>
    </source>
</evidence>
<evidence type="ECO:0000313" key="13">
    <source>
        <dbReference type="Proteomes" id="UP001057498"/>
    </source>
</evidence>
<evidence type="ECO:0000256" key="7">
    <source>
        <dbReference type="ARBA" id="ARBA00024603"/>
    </source>
</evidence>
<accession>A0ABN6PP15</accession>
<proteinExistence type="inferred from homology"/>
<dbReference type="InterPro" id="IPR034005">
    <property type="entry name" value="M3A_DCP"/>
</dbReference>